<dbReference type="InterPro" id="IPR050333">
    <property type="entry name" value="SLRP"/>
</dbReference>
<dbReference type="SMART" id="SM00369">
    <property type="entry name" value="LRR_TYP"/>
    <property type="match status" value="6"/>
</dbReference>
<keyword evidence="5" id="KW-1185">Reference proteome</keyword>
<dbReference type="Proteomes" id="UP001186944">
    <property type="component" value="Unassembled WGS sequence"/>
</dbReference>
<dbReference type="PROSITE" id="PS51450">
    <property type="entry name" value="LRR"/>
    <property type="match status" value="1"/>
</dbReference>
<reference evidence="4" key="1">
    <citation type="submission" date="2019-08" db="EMBL/GenBank/DDBJ databases">
        <title>The improved chromosome-level genome for the pearl oyster Pinctada fucata martensii using PacBio sequencing and Hi-C.</title>
        <authorList>
            <person name="Zheng Z."/>
        </authorList>
    </citation>
    <scope>NUCLEOTIDE SEQUENCE</scope>
    <source>
        <strain evidence="4">ZZ-2019</strain>
        <tissue evidence="4">Adductor muscle</tissue>
    </source>
</reference>
<organism evidence="4 5">
    <name type="scientific">Pinctada imbricata</name>
    <name type="common">Atlantic pearl-oyster</name>
    <name type="synonym">Pinctada martensii</name>
    <dbReference type="NCBI Taxonomy" id="66713"/>
    <lineage>
        <taxon>Eukaryota</taxon>
        <taxon>Metazoa</taxon>
        <taxon>Spiralia</taxon>
        <taxon>Lophotrochozoa</taxon>
        <taxon>Mollusca</taxon>
        <taxon>Bivalvia</taxon>
        <taxon>Autobranchia</taxon>
        <taxon>Pteriomorphia</taxon>
        <taxon>Pterioida</taxon>
        <taxon>Pterioidea</taxon>
        <taxon>Pteriidae</taxon>
        <taxon>Pinctada</taxon>
    </lineage>
</organism>
<dbReference type="Gene3D" id="3.80.10.10">
    <property type="entry name" value="Ribonuclease Inhibitor"/>
    <property type="match status" value="2"/>
</dbReference>
<accession>A0AA89C0D6</accession>
<evidence type="ECO:0000313" key="5">
    <source>
        <dbReference type="Proteomes" id="UP001186944"/>
    </source>
</evidence>
<keyword evidence="1" id="KW-0433">Leucine-rich repeat</keyword>
<dbReference type="EMBL" id="VSWD01000008">
    <property type="protein sequence ID" value="KAK3094488.1"/>
    <property type="molecule type" value="Genomic_DNA"/>
</dbReference>
<evidence type="ECO:0000256" key="2">
    <source>
        <dbReference type="ARBA" id="ARBA00022737"/>
    </source>
</evidence>
<keyword evidence="3" id="KW-0732">Signal</keyword>
<dbReference type="PANTHER" id="PTHR45712:SF22">
    <property type="entry name" value="INSULIN-LIKE GROWTH FACTOR-BINDING PROTEIN COMPLEX ACID LABILE SUBUNIT"/>
    <property type="match status" value="1"/>
</dbReference>
<dbReference type="InterPro" id="IPR003591">
    <property type="entry name" value="Leu-rich_rpt_typical-subtyp"/>
</dbReference>
<dbReference type="SUPFAM" id="SSF52058">
    <property type="entry name" value="L domain-like"/>
    <property type="match status" value="1"/>
</dbReference>
<evidence type="ECO:0000256" key="3">
    <source>
        <dbReference type="SAM" id="SignalP"/>
    </source>
</evidence>
<dbReference type="InterPro" id="IPR001611">
    <property type="entry name" value="Leu-rich_rpt"/>
</dbReference>
<feature type="signal peptide" evidence="3">
    <location>
        <begin position="1"/>
        <end position="32"/>
    </location>
</feature>
<evidence type="ECO:0000313" key="4">
    <source>
        <dbReference type="EMBL" id="KAK3094488.1"/>
    </source>
</evidence>
<keyword evidence="2" id="KW-0677">Repeat</keyword>
<dbReference type="PANTHER" id="PTHR45712">
    <property type="entry name" value="AGAP008170-PA"/>
    <property type="match status" value="1"/>
</dbReference>
<dbReference type="InterPro" id="IPR032675">
    <property type="entry name" value="LRR_dom_sf"/>
</dbReference>
<gene>
    <name evidence="4" type="ORF">FSP39_002379</name>
</gene>
<proteinExistence type="predicted"/>
<protein>
    <submittedName>
        <fullName evidence="4">Uncharacterized protein</fullName>
    </submittedName>
</protein>
<dbReference type="AlphaFoldDB" id="A0AA89C0D6"/>
<sequence length="560" mass="62691">MSHVSPTQYQFKQDNLIAFLLAVIISVNKVSGQYQSCCDSFPSSALCGCNDDIIQCTNLPTPPYIFEKRVCKLVDIRDSHITISRDAFRNIQTDELRLTNCQLNDSMIKPDAFDLLSGTLKTLVLANNSLTRLPAIILAVVSPILSASLYQVLLERRSICQAPIVRGTGHCSCEDDELQCNDLSQPPTFSSAVHYQQVIVIDSNLRSLGPNAFPSLNTSKLVLHNCSLQSIDNHAFRNLAQDLKSLVMSKNHLVILPDALKDLSKLEELDISDNNIPDDQFNEDVLRTLGYTLKKLTFGSSPEIANWPHILRHLTVLQELNVTRADIEFLPETAFQGFEGTLLKLTIKHTLLRSVPLAVARLKYLEAFNFDDNLYVGDYGVNVPIISGIMPYLTNISLTDDSLTTFPEVLKAFQKLKAVEMSLNDLKFVSDIAADAVKQVKYLSLRNSNITRVPAALDDITSLIELDLSDNKIHSIDRKDIQILPEVRDLKFNNNPILYISDGSFDYNYHLETLELRNTKLKKVPCAIESLLENIANHGGRSNFQFTIDLRGDKSSVHVN</sequence>
<dbReference type="Pfam" id="PF13855">
    <property type="entry name" value="LRR_8"/>
    <property type="match status" value="2"/>
</dbReference>
<name>A0AA89C0D6_PINIB</name>
<evidence type="ECO:0000256" key="1">
    <source>
        <dbReference type="ARBA" id="ARBA00022614"/>
    </source>
</evidence>
<comment type="caution">
    <text evidence="4">The sequence shown here is derived from an EMBL/GenBank/DDBJ whole genome shotgun (WGS) entry which is preliminary data.</text>
</comment>
<feature type="chain" id="PRO_5041651477" evidence="3">
    <location>
        <begin position="33"/>
        <end position="560"/>
    </location>
</feature>